<keyword evidence="2" id="KW-0812">Transmembrane</keyword>
<proteinExistence type="predicted"/>
<organism evidence="3 4">
    <name type="scientific">Ancylomarina salipaludis</name>
    <dbReference type="NCBI Taxonomy" id="2501299"/>
    <lineage>
        <taxon>Bacteria</taxon>
        <taxon>Pseudomonadati</taxon>
        <taxon>Bacteroidota</taxon>
        <taxon>Bacteroidia</taxon>
        <taxon>Marinilabiliales</taxon>
        <taxon>Marinifilaceae</taxon>
        <taxon>Ancylomarina</taxon>
    </lineage>
</organism>
<feature type="region of interest" description="Disordered" evidence="1">
    <location>
        <begin position="156"/>
        <end position="178"/>
    </location>
</feature>
<dbReference type="RefSeq" id="WP_129255568.1">
    <property type="nucleotide sequence ID" value="NZ_SAXA01000018.1"/>
</dbReference>
<gene>
    <name evidence="3" type="ORF">EO244_15340</name>
</gene>
<comment type="caution">
    <text evidence="3">The sequence shown here is derived from an EMBL/GenBank/DDBJ whole genome shotgun (WGS) entry which is preliminary data.</text>
</comment>
<keyword evidence="4" id="KW-1185">Reference proteome</keyword>
<name>A0A4Q1JJA8_9BACT</name>
<accession>A0A4Q1JJA8</accession>
<feature type="compositionally biased region" description="Low complexity" evidence="1">
    <location>
        <begin position="162"/>
        <end position="172"/>
    </location>
</feature>
<sequence>MSWWSNILMAIVSLVDPIISPIIGIVGSVVKYTVSKAKNAGAVFLFDLASSLLPGGAAKELFAGMISDIIETDLTSGVKKTVPYNDIALFCGVCNKDTHYYIKDKSDSLIKCSNCFEKNLRKKINFENKVYILENGLYKLDNKRLAFQKSLYSNSFEKRDSPSSFSKSGDSFKFNKKQ</sequence>
<keyword evidence="2" id="KW-0472">Membrane</keyword>
<evidence type="ECO:0000313" key="3">
    <source>
        <dbReference type="EMBL" id="RXQ88502.1"/>
    </source>
</evidence>
<evidence type="ECO:0000256" key="1">
    <source>
        <dbReference type="SAM" id="MobiDB-lite"/>
    </source>
</evidence>
<feature type="transmembrane region" description="Helical" evidence="2">
    <location>
        <begin position="6"/>
        <end position="30"/>
    </location>
</feature>
<reference evidence="3 4" key="1">
    <citation type="submission" date="2019-01" db="EMBL/GenBank/DDBJ databases">
        <title>Ancylomarina salipaludis sp. nov., isolated from a salt marsh.</title>
        <authorList>
            <person name="Yoon J.-H."/>
        </authorList>
    </citation>
    <scope>NUCLEOTIDE SEQUENCE [LARGE SCALE GENOMIC DNA]</scope>
    <source>
        <strain evidence="3 4">SHSM-M15</strain>
    </source>
</reference>
<keyword evidence="2" id="KW-1133">Transmembrane helix</keyword>
<protein>
    <submittedName>
        <fullName evidence="3">Uncharacterized protein</fullName>
    </submittedName>
</protein>
<evidence type="ECO:0000313" key="4">
    <source>
        <dbReference type="Proteomes" id="UP000289703"/>
    </source>
</evidence>
<evidence type="ECO:0000256" key="2">
    <source>
        <dbReference type="SAM" id="Phobius"/>
    </source>
</evidence>
<dbReference type="Proteomes" id="UP000289703">
    <property type="component" value="Unassembled WGS sequence"/>
</dbReference>
<dbReference type="AlphaFoldDB" id="A0A4Q1JJA8"/>
<dbReference type="EMBL" id="SAXA01000018">
    <property type="protein sequence ID" value="RXQ88502.1"/>
    <property type="molecule type" value="Genomic_DNA"/>
</dbReference>